<dbReference type="InterPro" id="IPR014729">
    <property type="entry name" value="Rossmann-like_a/b/a_fold"/>
</dbReference>
<keyword evidence="4 10" id="KW-0547">Nucleotide-binding</keyword>
<keyword evidence="2" id="KW-0963">Cytoplasm</keyword>
<reference evidence="14" key="2">
    <citation type="journal article" date="2021" name="PeerJ">
        <title>Extensive microbial diversity within the chicken gut microbiome revealed by metagenomics and culture.</title>
        <authorList>
            <person name="Gilroy R."/>
            <person name="Ravi A."/>
            <person name="Getino M."/>
            <person name="Pursley I."/>
            <person name="Horton D.L."/>
            <person name="Alikhan N.F."/>
            <person name="Baker D."/>
            <person name="Gharbi K."/>
            <person name="Hall N."/>
            <person name="Watson M."/>
            <person name="Adriaenssens E.M."/>
            <person name="Foster-Nyarko E."/>
            <person name="Jarju S."/>
            <person name="Secka A."/>
            <person name="Antonio M."/>
            <person name="Oren A."/>
            <person name="Chaudhuri R.R."/>
            <person name="La Ragione R."/>
            <person name="Hildebrand F."/>
            <person name="Pallen M.J."/>
        </authorList>
    </citation>
    <scope>NUCLEOTIDE SEQUENCE</scope>
    <source>
        <strain evidence="14">10406</strain>
    </source>
</reference>
<dbReference type="GO" id="GO:0005829">
    <property type="term" value="C:cytosol"/>
    <property type="evidence" value="ECO:0007669"/>
    <property type="project" value="TreeGrafter"/>
</dbReference>
<evidence type="ECO:0000256" key="9">
    <source>
        <dbReference type="NCBIfam" id="TIGR00440"/>
    </source>
</evidence>
<feature type="domain" description="Glutamyl/glutaminyl-tRNA synthetase class Ib catalytic" evidence="11">
    <location>
        <begin position="33"/>
        <end position="342"/>
    </location>
</feature>
<evidence type="ECO:0000256" key="10">
    <source>
        <dbReference type="RuleBase" id="RU363037"/>
    </source>
</evidence>
<dbReference type="GO" id="GO:0004819">
    <property type="term" value="F:glutamine-tRNA ligase activity"/>
    <property type="evidence" value="ECO:0007669"/>
    <property type="project" value="UniProtKB-UniRule"/>
</dbReference>
<dbReference type="NCBIfam" id="NF011291">
    <property type="entry name" value="PRK14703.1"/>
    <property type="match status" value="1"/>
</dbReference>
<protein>
    <recommendedName>
        <fullName evidence="1 9">Glutamine--tRNA ligase</fullName>
        <ecNumber evidence="1 9">6.1.1.18</ecNumber>
    </recommendedName>
</protein>
<evidence type="ECO:0000256" key="7">
    <source>
        <dbReference type="ARBA" id="ARBA00023146"/>
    </source>
</evidence>
<evidence type="ECO:0000256" key="6">
    <source>
        <dbReference type="ARBA" id="ARBA00022917"/>
    </source>
</evidence>
<keyword evidence="5 10" id="KW-0067">ATP-binding</keyword>
<dbReference type="Pfam" id="PF00749">
    <property type="entry name" value="tRNA-synt_1c"/>
    <property type="match status" value="1"/>
</dbReference>
<dbReference type="InterPro" id="IPR020056">
    <property type="entry name" value="Rbsml_bL25/Gln-tRNA_synth_N"/>
</dbReference>
<feature type="domain" description="Glutamyl/glutaminyl-tRNA synthetase class Ib anti-codon binding" evidence="12">
    <location>
        <begin position="345"/>
        <end position="444"/>
    </location>
</feature>
<comment type="catalytic activity">
    <reaction evidence="8">
        <text>tRNA(Gln) + L-glutamine + ATP = L-glutaminyl-tRNA(Gln) + AMP + diphosphate</text>
        <dbReference type="Rhea" id="RHEA:20121"/>
        <dbReference type="Rhea" id="RHEA-COMP:9662"/>
        <dbReference type="Rhea" id="RHEA-COMP:9681"/>
        <dbReference type="ChEBI" id="CHEBI:30616"/>
        <dbReference type="ChEBI" id="CHEBI:33019"/>
        <dbReference type="ChEBI" id="CHEBI:58359"/>
        <dbReference type="ChEBI" id="CHEBI:78442"/>
        <dbReference type="ChEBI" id="CHEBI:78521"/>
        <dbReference type="ChEBI" id="CHEBI:456215"/>
        <dbReference type="EC" id="6.1.1.18"/>
    </reaction>
</comment>
<dbReference type="AlphaFoldDB" id="A0A9D1N929"/>
<comment type="similarity">
    <text evidence="10">Belongs to the class-I aminoacyl-tRNA synthetase family.</text>
</comment>
<reference evidence="14" key="1">
    <citation type="submission" date="2020-10" db="EMBL/GenBank/DDBJ databases">
        <authorList>
            <person name="Gilroy R."/>
        </authorList>
    </citation>
    <scope>NUCLEOTIDE SEQUENCE</scope>
    <source>
        <strain evidence="14">10406</strain>
    </source>
</reference>
<proteinExistence type="inferred from homology"/>
<dbReference type="InterPro" id="IPR011035">
    <property type="entry name" value="Ribosomal_bL25/Gln-tRNA_synth"/>
</dbReference>
<evidence type="ECO:0000256" key="2">
    <source>
        <dbReference type="ARBA" id="ARBA00022490"/>
    </source>
</evidence>
<dbReference type="InterPro" id="IPR004514">
    <property type="entry name" value="Gln-tRNA-synth"/>
</dbReference>
<dbReference type="InterPro" id="IPR020059">
    <property type="entry name" value="Glu/Gln-tRNA-synth_Ib_codon-bd"/>
</dbReference>
<evidence type="ECO:0000256" key="5">
    <source>
        <dbReference type="ARBA" id="ARBA00022840"/>
    </source>
</evidence>
<sequence>MSDKPENTAVPAAASNFIEDIINEDIAEGRCSEIVTRFPPEPNGYLHIGHAKALCINFGVKQKYGGKCNLRFDDTNPEKEDTEYMRSIEKDIRWLGFEWDGKFNASDYFDAMYDCAVSLIKAGKAYVCDLSAEEIKRTRGTLTEPGIPSPYRERSVEENLDLFSRMRAGEFDEGARVLRAKIDMASPNINMRDPVIYRIVKAEHPHTGDKWVIYPMYDFAHPIEDAIEGITHSLCSLEFENHRPLYDWVTENCPYRPRPRQIEFARLNLTHTVMSKRFLKRLVDEGVVWGWDDPRLPTLSGMRERGYPPEAIRDFCSRIGVAKADSVVDIALLEHCVREYLNENAVRAMVVTRPLKVVVDNYPEGASETVSVENNPRRPEEGTHEATFSREIYIERDDFSADPPPKYFRLKPGGTVRLKGAYIVEYKSHECDESGEPTVVHVELIEGTRSGEPGSAMKVKGTVHWVNAADSADVTLNMFDYLFEDGDGDYMDRVNPNSLTVLRGKAEKFLEGAEKGERFQFLREGYFVARGGGEFNCIVGLKDGFRP</sequence>
<evidence type="ECO:0000313" key="14">
    <source>
        <dbReference type="EMBL" id="HIU98771.1"/>
    </source>
</evidence>
<dbReference type="Pfam" id="PF03950">
    <property type="entry name" value="tRNA-synt_1c_C"/>
    <property type="match status" value="1"/>
</dbReference>
<keyword evidence="7 10" id="KW-0030">Aminoacyl-tRNA synthetase</keyword>
<dbReference type="PANTHER" id="PTHR43097:SF5">
    <property type="entry name" value="GLUTAMATE--TRNA LIGASE"/>
    <property type="match status" value="1"/>
</dbReference>
<evidence type="ECO:0000259" key="12">
    <source>
        <dbReference type="Pfam" id="PF03950"/>
    </source>
</evidence>
<dbReference type="InterPro" id="IPR001412">
    <property type="entry name" value="aa-tRNA-synth_I_CS"/>
</dbReference>
<gene>
    <name evidence="14" type="ORF">IAC73_02885</name>
</gene>
<dbReference type="InterPro" id="IPR020061">
    <property type="entry name" value="Glu_tRNA_lig_a-bdl"/>
</dbReference>
<evidence type="ECO:0000256" key="3">
    <source>
        <dbReference type="ARBA" id="ARBA00022598"/>
    </source>
</evidence>
<dbReference type="Gene3D" id="2.40.240.10">
    <property type="entry name" value="Ribosomal Protein L25, Chain P"/>
    <property type="match status" value="2"/>
</dbReference>
<dbReference type="EMBL" id="DVOE01000044">
    <property type="protein sequence ID" value="HIU98771.1"/>
    <property type="molecule type" value="Genomic_DNA"/>
</dbReference>
<name>A0A9D1N929_9FIRM</name>
<dbReference type="InterPro" id="IPR000924">
    <property type="entry name" value="Glu/Gln-tRNA-synth"/>
</dbReference>
<comment type="caution">
    <text evidence="14">The sequence shown here is derived from an EMBL/GenBank/DDBJ whole genome shotgun (WGS) entry which is preliminary data.</text>
</comment>
<dbReference type="PRINTS" id="PR00987">
    <property type="entry name" value="TRNASYNTHGLU"/>
</dbReference>
<dbReference type="Gene3D" id="3.90.800.10">
    <property type="entry name" value="Glutamyl-tRNA Synthetase, Domain 3"/>
    <property type="match status" value="1"/>
</dbReference>
<keyword evidence="6 10" id="KW-0648">Protein biosynthesis</keyword>
<evidence type="ECO:0000259" key="11">
    <source>
        <dbReference type="Pfam" id="PF00749"/>
    </source>
</evidence>
<dbReference type="Gene3D" id="3.40.50.620">
    <property type="entry name" value="HUPs"/>
    <property type="match status" value="1"/>
</dbReference>
<dbReference type="Pfam" id="PF20974">
    <property type="entry name" value="tRNA-synt_1c_C2"/>
    <property type="match status" value="1"/>
</dbReference>
<dbReference type="PROSITE" id="PS00178">
    <property type="entry name" value="AA_TRNA_LIGASE_I"/>
    <property type="match status" value="1"/>
</dbReference>
<organism evidence="14 15">
    <name type="scientific">Candidatus Limadaptatus stercoripullorum</name>
    <dbReference type="NCBI Taxonomy" id="2840846"/>
    <lineage>
        <taxon>Bacteria</taxon>
        <taxon>Bacillati</taxon>
        <taxon>Bacillota</taxon>
        <taxon>Clostridia</taxon>
        <taxon>Eubacteriales</taxon>
        <taxon>Candidatus Limadaptatus</taxon>
    </lineage>
</organism>
<evidence type="ECO:0000259" key="13">
    <source>
        <dbReference type="Pfam" id="PF20974"/>
    </source>
</evidence>
<dbReference type="InterPro" id="IPR050132">
    <property type="entry name" value="Gln/Glu-tRNA_Ligase"/>
</dbReference>
<dbReference type="EC" id="6.1.1.18" evidence="1 9"/>
<dbReference type="Proteomes" id="UP000886857">
    <property type="component" value="Unassembled WGS sequence"/>
</dbReference>
<dbReference type="GO" id="GO:0006425">
    <property type="term" value="P:glutaminyl-tRNA aminoacylation"/>
    <property type="evidence" value="ECO:0007669"/>
    <property type="project" value="UniProtKB-UniRule"/>
</dbReference>
<evidence type="ECO:0000313" key="15">
    <source>
        <dbReference type="Proteomes" id="UP000886857"/>
    </source>
</evidence>
<dbReference type="NCBIfam" id="TIGR00440">
    <property type="entry name" value="glnS"/>
    <property type="match status" value="1"/>
</dbReference>
<dbReference type="FunFam" id="3.40.50.620:FF:000037">
    <property type="entry name" value="Glutamine--tRNA ligase cytoplasmic"/>
    <property type="match status" value="1"/>
</dbReference>
<dbReference type="GO" id="GO:0005524">
    <property type="term" value="F:ATP binding"/>
    <property type="evidence" value="ECO:0007669"/>
    <property type="project" value="UniProtKB-KW"/>
</dbReference>
<dbReference type="Gene3D" id="1.10.1160.10">
    <property type="entry name" value="Glutamyl-trna Synthetase, Domain 2"/>
    <property type="match status" value="1"/>
</dbReference>
<dbReference type="FunFam" id="1.10.1160.10:FF:000001">
    <property type="entry name" value="Glutamine--tRNA ligase"/>
    <property type="match status" value="1"/>
</dbReference>
<dbReference type="InterPro" id="IPR049437">
    <property type="entry name" value="tRNA-synt_1c_C2"/>
</dbReference>
<evidence type="ECO:0000256" key="1">
    <source>
        <dbReference type="ARBA" id="ARBA00012836"/>
    </source>
</evidence>
<evidence type="ECO:0000256" key="8">
    <source>
        <dbReference type="ARBA" id="ARBA00048270"/>
    </source>
</evidence>
<dbReference type="FunFam" id="3.90.800.10:FF:000001">
    <property type="entry name" value="Glutamine--tRNA ligase"/>
    <property type="match status" value="1"/>
</dbReference>
<dbReference type="PANTHER" id="PTHR43097">
    <property type="entry name" value="GLUTAMINE-TRNA LIGASE"/>
    <property type="match status" value="1"/>
</dbReference>
<keyword evidence="3 10" id="KW-0436">Ligase</keyword>
<accession>A0A9D1N929</accession>
<feature type="domain" description="tRNA synthetases class I (E and Q) anti-codon binding" evidence="13">
    <location>
        <begin position="462"/>
        <end position="529"/>
    </location>
</feature>
<dbReference type="InterPro" id="IPR020058">
    <property type="entry name" value="Glu/Gln-tRNA-synth_Ib_cat-dom"/>
</dbReference>
<dbReference type="SUPFAM" id="SSF50715">
    <property type="entry name" value="Ribosomal protein L25-like"/>
    <property type="match status" value="1"/>
</dbReference>
<dbReference type="SUPFAM" id="SSF52374">
    <property type="entry name" value="Nucleotidylyl transferase"/>
    <property type="match status" value="1"/>
</dbReference>
<evidence type="ECO:0000256" key="4">
    <source>
        <dbReference type="ARBA" id="ARBA00022741"/>
    </source>
</evidence>